<evidence type="ECO:0000313" key="1">
    <source>
        <dbReference type="EMBL" id="SDW62663.1"/>
    </source>
</evidence>
<dbReference type="InterPro" id="IPR008514">
    <property type="entry name" value="T6SS_Hcp"/>
</dbReference>
<dbReference type="InterPro" id="IPR036624">
    <property type="entry name" value="Hcp1-lik_sf"/>
</dbReference>
<sequence>MATDMFIKIGDIKGESQDNKHKDEIDVTSWKWGISQPGTMAIGGGGGKGRASFSDLTFYHKMDKASPNLMKICATGEHVDEAKLTVCKAGKDQQDYAIITMKKVFCTKIEPSGSNGEDELTEAVSLQFEEVAVEYSPQKGDGSLDAAISFNYNIKANKLG</sequence>
<evidence type="ECO:0000313" key="2">
    <source>
        <dbReference type="Proteomes" id="UP000183454"/>
    </source>
</evidence>
<dbReference type="Gene3D" id="2.30.110.20">
    <property type="entry name" value="Hcp1-like"/>
    <property type="match status" value="1"/>
</dbReference>
<dbReference type="PANTHER" id="PTHR36152:SF5">
    <property type="entry name" value="PROTEIN HCP1"/>
    <property type="match status" value="1"/>
</dbReference>
<protein>
    <submittedName>
        <fullName evidence="1">Type VI secretion system secreted protein Hcp</fullName>
    </submittedName>
</protein>
<dbReference type="PANTHER" id="PTHR36152">
    <property type="entry name" value="CYTOPLASMIC PROTEIN-RELATED"/>
    <property type="match status" value="1"/>
</dbReference>
<name>A0A1H2V2X9_9PROT</name>
<gene>
    <name evidence="1" type="ORF">SAMN05421882_101929</name>
</gene>
<dbReference type="NCBIfam" id="TIGR03344">
    <property type="entry name" value="VI_effect_Hcp1"/>
    <property type="match status" value="1"/>
</dbReference>
<dbReference type="AlphaFoldDB" id="A0A1H2V2X9"/>
<dbReference type="Proteomes" id="UP000183454">
    <property type="component" value="Unassembled WGS sequence"/>
</dbReference>
<proteinExistence type="predicted"/>
<dbReference type="RefSeq" id="WP_074667024.1">
    <property type="nucleotide sequence ID" value="NZ_FNNH01000019.1"/>
</dbReference>
<dbReference type="EMBL" id="FNNH01000019">
    <property type="protein sequence ID" value="SDW62663.1"/>
    <property type="molecule type" value="Genomic_DNA"/>
</dbReference>
<dbReference type="Pfam" id="PF05638">
    <property type="entry name" value="T6SS_HCP"/>
    <property type="match status" value="1"/>
</dbReference>
<dbReference type="SUPFAM" id="SSF141452">
    <property type="entry name" value="Hcp1-like"/>
    <property type="match status" value="1"/>
</dbReference>
<dbReference type="InterPro" id="IPR053165">
    <property type="entry name" value="HSI-I_assembly_Hcp1"/>
</dbReference>
<reference evidence="1 2" key="1">
    <citation type="submission" date="2016-10" db="EMBL/GenBank/DDBJ databases">
        <authorList>
            <person name="de Groot N.N."/>
        </authorList>
    </citation>
    <scope>NUCLEOTIDE SEQUENCE [LARGE SCALE GENOMIC DNA]</scope>
    <source>
        <strain evidence="1 2">Nm110</strain>
    </source>
</reference>
<accession>A0A1H2V2X9</accession>
<organism evidence="1 2">
    <name type="scientific">Nitrosomonas communis</name>
    <dbReference type="NCBI Taxonomy" id="44574"/>
    <lineage>
        <taxon>Bacteria</taxon>
        <taxon>Pseudomonadati</taxon>
        <taxon>Pseudomonadota</taxon>
        <taxon>Betaproteobacteria</taxon>
        <taxon>Nitrosomonadales</taxon>
        <taxon>Nitrosomonadaceae</taxon>
        <taxon>Nitrosomonas</taxon>
    </lineage>
</organism>